<reference evidence="2 3" key="1">
    <citation type="submission" date="2016-10" db="EMBL/GenBank/DDBJ databases">
        <authorList>
            <person name="de Groot N.N."/>
        </authorList>
    </citation>
    <scope>NUCLEOTIDE SEQUENCE [LARGE SCALE GENOMIC DNA]</scope>
    <source>
        <strain evidence="2 3">CGMCC 1.5070</strain>
    </source>
</reference>
<keyword evidence="3" id="KW-1185">Reference proteome</keyword>
<sequence length="230" mass="25055">MQSYRQRRKRIELVKIMTIITAILLAVVLLDMKIRPSVETMAAYQARLFAIRSINDAVAEELASKNITYDSLIKLSTTAGGTVTAIETDMLSLNRLKVGITDAVVHKLNALETANLKIPLGTLFGGQIFSGRGPSINFRILNAGYVQSDIMNQFDSAGINQTRHQIMLKITIHITALLPGYSANTEVTTNVTLAETIIVGVVPDAFTKVTGDEGSTISKLNDYRADKAAE</sequence>
<dbReference type="InterPro" id="IPR014197">
    <property type="entry name" value="Sporulation_prot_YunB"/>
</dbReference>
<gene>
    <name evidence="2" type="ORF">SAMN05216180_0800</name>
</gene>
<name>A0A1H7ZQW6_9FIRM</name>
<organism evidence="2 3">
    <name type="scientific">Hydrogenoanaerobacterium saccharovorans</name>
    <dbReference type="NCBI Taxonomy" id="474960"/>
    <lineage>
        <taxon>Bacteria</taxon>
        <taxon>Bacillati</taxon>
        <taxon>Bacillota</taxon>
        <taxon>Clostridia</taxon>
        <taxon>Eubacteriales</taxon>
        <taxon>Oscillospiraceae</taxon>
        <taxon>Hydrogenoanaerobacterium</taxon>
    </lineage>
</organism>
<evidence type="ECO:0000313" key="2">
    <source>
        <dbReference type="EMBL" id="SEM60214.1"/>
    </source>
</evidence>
<evidence type="ECO:0000256" key="1">
    <source>
        <dbReference type="SAM" id="Phobius"/>
    </source>
</evidence>
<dbReference type="EMBL" id="FOCG01000001">
    <property type="protein sequence ID" value="SEM60214.1"/>
    <property type="molecule type" value="Genomic_DNA"/>
</dbReference>
<dbReference type="AlphaFoldDB" id="A0A1H7ZQW6"/>
<keyword evidence="1" id="KW-0812">Transmembrane</keyword>
<protein>
    <submittedName>
        <fullName evidence="2">Sporulation protein YunB</fullName>
    </submittedName>
</protein>
<keyword evidence="1" id="KW-0472">Membrane</keyword>
<dbReference type="STRING" id="474960.SAMN05216180_0800"/>
<feature type="transmembrane region" description="Helical" evidence="1">
    <location>
        <begin position="12"/>
        <end position="30"/>
    </location>
</feature>
<dbReference type="NCBIfam" id="TIGR02832">
    <property type="entry name" value="spo_yunB"/>
    <property type="match status" value="1"/>
</dbReference>
<evidence type="ECO:0000313" key="3">
    <source>
        <dbReference type="Proteomes" id="UP000199158"/>
    </source>
</evidence>
<dbReference type="RefSeq" id="WP_092751860.1">
    <property type="nucleotide sequence ID" value="NZ_FOCG01000001.1"/>
</dbReference>
<dbReference type="Proteomes" id="UP000199158">
    <property type="component" value="Unassembled WGS sequence"/>
</dbReference>
<dbReference type="PIRSF" id="PIRSF021383">
    <property type="entry name" value="YunB"/>
    <property type="match status" value="1"/>
</dbReference>
<proteinExistence type="predicted"/>
<dbReference type="Pfam" id="PF09560">
    <property type="entry name" value="Spore_YunB"/>
    <property type="match status" value="1"/>
</dbReference>
<accession>A0A1H7ZQW6</accession>
<keyword evidence="1" id="KW-1133">Transmembrane helix</keyword>
<dbReference type="OrthoDB" id="1649278at2"/>